<name>A0AB73BQ07_9LACO</name>
<feature type="compositionally biased region" description="Low complexity" evidence="1">
    <location>
        <begin position="38"/>
        <end position="50"/>
    </location>
</feature>
<evidence type="ECO:0000256" key="1">
    <source>
        <dbReference type="SAM" id="MobiDB-lite"/>
    </source>
</evidence>
<keyword evidence="2" id="KW-0732">Signal</keyword>
<feature type="chain" id="PRO_5044504963" evidence="2">
    <location>
        <begin position="29"/>
        <end position="60"/>
    </location>
</feature>
<gene>
    <name evidence="3" type="ORF">F1C02_05020</name>
</gene>
<dbReference type="EMBL" id="VUAO01000011">
    <property type="protein sequence ID" value="KAA8798116.1"/>
    <property type="molecule type" value="Genomic_DNA"/>
</dbReference>
<evidence type="ECO:0000256" key="2">
    <source>
        <dbReference type="SAM" id="SignalP"/>
    </source>
</evidence>
<proteinExistence type="predicted"/>
<accession>A0AB73BQ07</accession>
<dbReference type="AlphaFoldDB" id="A0AB73BQ07"/>
<evidence type="ECO:0000313" key="3">
    <source>
        <dbReference type="EMBL" id="KAA8798116.1"/>
    </source>
</evidence>
<dbReference type="RefSeq" id="WP_150397857.1">
    <property type="nucleotide sequence ID" value="NZ_VUAL01000005.1"/>
</dbReference>
<organism evidence="3 4">
    <name type="scientific">Lactobacillus crispatus</name>
    <dbReference type="NCBI Taxonomy" id="47770"/>
    <lineage>
        <taxon>Bacteria</taxon>
        <taxon>Bacillati</taxon>
        <taxon>Bacillota</taxon>
        <taxon>Bacilli</taxon>
        <taxon>Lactobacillales</taxon>
        <taxon>Lactobacillaceae</taxon>
        <taxon>Lactobacillus</taxon>
    </lineage>
</organism>
<evidence type="ECO:0000313" key="4">
    <source>
        <dbReference type="Proteomes" id="UP000322051"/>
    </source>
</evidence>
<feature type="region of interest" description="Disordered" evidence="1">
    <location>
        <begin position="37"/>
        <end position="60"/>
    </location>
</feature>
<feature type="signal peptide" evidence="2">
    <location>
        <begin position="1"/>
        <end position="28"/>
    </location>
</feature>
<protein>
    <submittedName>
        <fullName evidence="3">Uncharacterized protein</fullName>
    </submittedName>
</protein>
<dbReference type="Proteomes" id="UP000322051">
    <property type="component" value="Unassembled WGS sequence"/>
</dbReference>
<reference evidence="3 4" key="1">
    <citation type="submission" date="2019-09" db="EMBL/GenBank/DDBJ databases">
        <title>Comparative analysis of L. crispatus genomes revealed niche specific adaptation to different host and body sites.</title>
        <authorList>
            <person name="Pan M."/>
            <person name="Hidalgo-Cantabrana C."/>
            <person name="Barrangou R."/>
        </authorList>
    </citation>
    <scope>NUCLEOTIDE SEQUENCE [LARGE SCALE GENOMIC DNA]</scope>
    <source>
        <strain evidence="3 4">NCK973</strain>
    </source>
</reference>
<comment type="caution">
    <text evidence="3">The sequence shown here is derived from an EMBL/GenBank/DDBJ whole genome shotgun (WGS) entry which is preliminary data.</text>
</comment>
<sequence>MQKRFKLSSIAFLSVTLLATVAPTLTNAKVVDAAYEENSSNLSNNNLSDSVQKRLSHMLR</sequence>